<sequence>MAMRRRSSRATATAVLPPFTTIPVAHDISMMIMLSRQGTSFYPHYSELLAMWAQNRPAIPRFKTRIVFNSISTLSAAHQLALSREPGAPRATVGVLSFASPKQPRGQFLQGGDEQEETVARLSSLETNLTSPAAQEFYREHRKYRAEDGSGLHDHSMVYSPGVVVFRRDSGDMLALVGEDSTATATILPRTEDPSAGEFIAPYTVNVVSAVPVHAGTVRSKHIILPSEKQLFDSGMRQVMKERMARALRLFEERRDHTVVLGAFGCGQSQNKADAVAGIWAELLVCGWIDEEGKKRPARFADSFEKVVLAVPGKWFADFKRAFDMRIFEERVAEAALTNSSGS</sequence>
<keyword evidence="3" id="KW-1185">Reference proteome</keyword>
<dbReference type="OMA" id="FYPHYSE"/>
<evidence type="ECO:0000259" key="1">
    <source>
        <dbReference type="Pfam" id="PF10021"/>
    </source>
</evidence>
<feature type="domain" description="Microbial-type PARG catalytic" evidence="1">
    <location>
        <begin position="26"/>
        <end position="167"/>
    </location>
</feature>
<dbReference type="PANTHER" id="PTHR35596:SF1">
    <property type="entry name" value="MICROBIAL-TYPE PARG CATALYTIC DOMAIN-CONTAINING PROTEIN"/>
    <property type="match status" value="1"/>
</dbReference>
<proteinExistence type="predicted"/>
<dbReference type="STRING" id="742152.A0A2H3J4Q1"/>
<dbReference type="PANTHER" id="PTHR35596">
    <property type="entry name" value="DUF2263 DOMAIN-CONTAINING PROTEIN"/>
    <property type="match status" value="1"/>
</dbReference>
<dbReference type="AlphaFoldDB" id="A0A2H3J4Q1"/>
<reference evidence="2 3" key="1">
    <citation type="journal article" date="2012" name="Science">
        <title>The Paleozoic origin of enzymatic lignin decomposition reconstructed from 31 fungal genomes.</title>
        <authorList>
            <person name="Floudas D."/>
            <person name="Binder M."/>
            <person name="Riley R."/>
            <person name="Barry K."/>
            <person name="Blanchette R.A."/>
            <person name="Henrissat B."/>
            <person name="Martinez A.T."/>
            <person name="Otillar R."/>
            <person name="Spatafora J.W."/>
            <person name="Yadav J.S."/>
            <person name="Aerts A."/>
            <person name="Benoit I."/>
            <person name="Boyd A."/>
            <person name="Carlson A."/>
            <person name="Copeland A."/>
            <person name="Coutinho P.M."/>
            <person name="de Vries R.P."/>
            <person name="Ferreira P."/>
            <person name="Findley K."/>
            <person name="Foster B."/>
            <person name="Gaskell J."/>
            <person name="Glotzer D."/>
            <person name="Gorecki P."/>
            <person name="Heitman J."/>
            <person name="Hesse C."/>
            <person name="Hori C."/>
            <person name="Igarashi K."/>
            <person name="Jurgens J.A."/>
            <person name="Kallen N."/>
            <person name="Kersten P."/>
            <person name="Kohler A."/>
            <person name="Kuees U."/>
            <person name="Kumar T.K.A."/>
            <person name="Kuo A."/>
            <person name="LaButti K."/>
            <person name="Larrondo L.F."/>
            <person name="Lindquist E."/>
            <person name="Ling A."/>
            <person name="Lombard V."/>
            <person name="Lucas S."/>
            <person name="Lundell T."/>
            <person name="Martin R."/>
            <person name="McLaughlin D.J."/>
            <person name="Morgenstern I."/>
            <person name="Morin E."/>
            <person name="Murat C."/>
            <person name="Nagy L.G."/>
            <person name="Nolan M."/>
            <person name="Ohm R.A."/>
            <person name="Patyshakuliyeva A."/>
            <person name="Rokas A."/>
            <person name="Ruiz-Duenas F.J."/>
            <person name="Sabat G."/>
            <person name="Salamov A."/>
            <person name="Samejima M."/>
            <person name="Schmutz J."/>
            <person name="Slot J.C."/>
            <person name="St John F."/>
            <person name="Stenlid J."/>
            <person name="Sun H."/>
            <person name="Sun S."/>
            <person name="Syed K."/>
            <person name="Tsang A."/>
            <person name="Wiebenga A."/>
            <person name="Young D."/>
            <person name="Pisabarro A."/>
            <person name="Eastwood D.C."/>
            <person name="Martin F."/>
            <person name="Cullen D."/>
            <person name="Grigoriev I.V."/>
            <person name="Hibbett D.S."/>
        </authorList>
    </citation>
    <scope>NUCLEOTIDE SEQUENCE [LARGE SCALE GENOMIC DNA]</scope>
    <source>
        <strain evidence="2 3">MD-104</strain>
    </source>
</reference>
<protein>
    <recommendedName>
        <fullName evidence="1">Microbial-type PARG catalytic domain-containing protein</fullName>
    </recommendedName>
</protein>
<evidence type="ECO:0000313" key="2">
    <source>
        <dbReference type="EMBL" id="PCH36645.1"/>
    </source>
</evidence>
<evidence type="ECO:0000313" key="3">
    <source>
        <dbReference type="Proteomes" id="UP000218811"/>
    </source>
</evidence>
<dbReference type="Proteomes" id="UP000218811">
    <property type="component" value="Unassembled WGS sequence"/>
</dbReference>
<dbReference type="EMBL" id="KB467887">
    <property type="protein sequence ID" value="PCH36645.1"/>
    <property type="molecule type" value="Genomic_DNA"/>
</dbReference>
<accession>A0A2H3J4Q1</accession>
<dbReference type="Pfam" id="PF10021">
    <property type="entry name" value="PARG_cat_microb"/>
    <property type="match status" value="1"/>
</dbReference>
<dbReference type="Gene3D" id="3.40.220.10">
    <property type="entry name" value="Leucine Aminopeptidase, subunit E, domain 1"/>
    <property type="match status" value="1"/>
</dbReference>
<dbReference type="NCBIfam" id="TIGR02452">
    <property type="entry name" value="TIGR02452 family protein"/>
    <property type="match status" value="1"/>
</dbReference>
<gene>
    <name evidence="2" type="ORF">WOLCODRAFT_140543</name>
</gene>
<dbReference type="InterPro" id="IPR012664">
    <property type="entry name" value="CHP02452"/>
</dbReference>
<dbReference type="InterPro" id="IPR019261">
    <property type="entry name" value="PARG_cat_microbial"/>
</dbReference>
<name>A0A2H3J4Q1_WOLCO</name>
<dbReference type="InterPro" id="IPR043472">
    <property type="entry name" value="Macro_dom-like"/>
</dbReference>
<dbReference type="OrthoDB" id="9985428at2759"/>
<organism evidence="2 3">
    <name type="scientific">Wolfiporia cocos (strain MD-104)</name>
    <name type="common">Brown rot fungus</name>
    <dbReference type="NCBI Taxonomy" id="742152"/>
    <lineage>
        <taxon>Eukaryota</taxon>
        <taxon>Fungi</taxon>
        <taxon>Dikarya</taxon>
        <taxon>Basidiomycota</taxon>
        <taxon>Agaricomycotina</taxon>
        <taxon>Agaricomycetes</taxon>
        <taxon>Polyporales</taxon>
        <taxon>Phaeolaceae</taxon>
        <taxon>Wolfiporia</taxon>
    </lineage>
</organism>